<comment type="caution">
    <text evidence="1">The sequence shown here is derived from an EMBL/GenBank/DDBJ whole genome shotgun (WGS) entry which is preliminary data.</text>
</comment>
<keyword evidence="2" id="KW-1185">Reference proteome</keyword>
<proteinExistence type="predicted"/>
<accession>A0AAN8LJN9</accession>
<evidence type="ECO:0000313" key="2">
    <source>
        <dbReference type="Proteomes" id="UP001356427"/>
    </source>
</evidence>
<protein>
    <submittedName>
        <fullName evidence="1">Uncharacterized protein</fullName>
    </submittedName>
</protein>
<organism evidence="1 2">
    <name type="scientific">Coregonus suidteri</name>
    <dbReference type="NCBI Taxonomy" id="861788"/>
    <lineage>
        <taxon>Eukaryota</taxon>
        <taxon>Metazoa</taxon>
        <taxon>Chordata</taxon>
        <taxon>Craniata</taxon>
        <taxon>Vertebrata</taxon>
        <taxon>Euteleostomi</taxon>
        <taxon>Actinopterygii</taxon>
        <taxon>Neopterygii</taxon>
        <taxon>Teleostei</taxon>
        <taxon>Protacanthopterygii</taxon>
        <taxon>Salmoniformes</taxon>
        <taxon>Salmonidae</taxon>
        <taxon>Coregoninae</taxon>
        <taxon>Coregonus</taxon>
    </lineage>
</organism>
<dbReference type="Proteomes" id="UP001356427">
    <property type="component" value="Unassembled WGS sequence"/>
</dbReference>
<reference evidence="1 2" key="1">
    <citation type="submission" date="2021-04" db="EMBL/GenBank/DDBJ databases">
        <authorList>
            <person name="De Guttry C."/>
            <person name="Zahm M."/>
            <person name="Klopp C."/>
            <person name="Cabau C."/>
            <person name="Louis A."/>
            <person name="Berthelot C."/>
            <person name="Parey E."/>
            <person name="Roest Crollius H."/>
            <person name="Montfort J."/>
            <person name="Robinson-Rechavi M."/>
            <person name="Bucao C."/>
            <person name="Bouchez O."/>
            <person name="Gislard M."/>
            <person name="Lluch J."/>
            <person name="Milhes M."/>
            <person name="Lampietro C."/>
            <person name="Lopez Roques C."/>
            <person name="Donnadieu C."/>
            <person name="Braasch I."/>
            <person name="Desvignes T."/>
            <person name="Postlethwait J."/>
            <person name="Bobe J."/>
            <person name="Wedekind C."/>
            <person name="Guiguen Y."/>
        </authorList>
    </citation>
    <scope>NUCLEOTIDE SEQUENCE [LARGE SCALE GENOMIC DNA]</scope>
    <source>
        <strain evidence="1">Cs_M1</strain>
        <tissue evidence="1">Blood</tissue>
    </source>
</reference>
<dbReference type="AlphaFoldDB" id="A0AAN8LJN9"/>
<gene>
    <name evidence="1" type="ORF">J4Q44_G00186390</name>
</gene>
<dbReference type="EMBL" id="JAGTTL010000016">
    <property type="protein sequence ID" value="KAK6310584.1"/>
    <property type="molecule type" value="Genomic_DNA"/>
</dbReference>
<name>A0AAN8LJN9_9TELE</name>
<sequence length="60" mass="6694">MGNLTREVQDLKISVQFSQGEVDVLKETCSKITINCKSTRDDISTVCESLLQMTGEKQTI</sequence>
<evidence type="ECO:0000313" key="1">
    <source>
        <dbReference type="EMBL" id="KAK6310584.1"/>
    </source>
</evidence>